<proteinExistence type="predicted"/>
<dbReference type="Proteomes" id="UP000176665">
    <property type="component" value="Unassembled WGS sequence"/>
</dbReference>
<keyword evidence="1" id="KW-0812">Transmembrane</keyword>
<evidence type="ECO:0000313" key="3">
    <source>
        <dbReference type="Proteomes" id="UP000176665"/>
    </source>
</evidence>
<feature type="transmembrane region" description="Helical" evidence="1">
    <location>
        <begin position="7"/>
        <end position="28"/>
    </location>
</feature>
<comment type="caution">
    <text evidence="2">The sequence shown here is derived from an EMBL/GenBank/DDBJ whole genome shotgun (WGS) entry which is preliminary data.</text>
</comment>
<protein>
    <submittedName>
        <fullName evidence="2">Uncharacterized protein</fullName>
    </submittedName>
</protein>
<organism evidence="2 3">
    <name type="scientific">Candidatus Gottesmanbacteria bacterium RBG_16_37_8</name>
    <dbReference type="NCBI Taxonomy" id="1798371"/>
    <lineage>
        <taxon>Bacteria</taxon>
        <taxon>Candidatus Gottesmaniibacteriota</taxon>
    </lineage>
</organism>
<accession>A0A1F5YRM7</accession>
<sequence>MKLINKYALFFFFIFLLVILILSSAFYITRHDRQKAEIISQAVENIRGVAASILVSPTPSIPAPTPTIFEYTIGIVNLPADVIERGFATFTWNINGPPTTIKSTSVYFGQQSTPGNLTKDILPQNTKYSQSLKEFQSGNFAVPLVFVGNQTLTKAATYFARAYAQINGNNYWSDEKSFTVKEIPKNEIRIVNYPGHVKLNDNSTFTWEITGPATTIGYTVIVGSKESKSGMLDETVGLEKTPYKVLVKDFTNGTYQIPLTYVGNAVMPEYGIFYVRALALINDKNLWSDEKTVSVE</sequence>
<keyword evidence="1" id="KW-1133">Transmembrane helix</keyword>
<keyword evidence="1" id="KW-0472">Membrane</keyword>
<evidence type="ECO:0000256" key="1">
    <source>
        <dbReference type="SAM" id="Phobius"/>
    </source>
</evidence>
<dbReference type="AlphaFoldDB" id="A0A1F5YRM7"/>
<name>A0A1F5YRM7_9BACT</name>
<gene>
    <name evidence="2" type="ORF">A2W14_02220</name>
</gene>
<dbReference type="EMBL" id="MFJA01000054">
    <property type="protein sequence ID" value="OGG02723.1"/>
    <property type="molecule type" value="Genomic_DNA"/>
</dbReference>
<reference evidence="2 3" key="1">
    <citation type="journal article" date="2016" name="Nat. Commun.">
        <title>Thousands of microbial genomes shed light on interconnected biogeochemical processes in an aquifer system.</title>
        <authorList>
            <person name="Anantharaman K."/>
            <person name="Brown C.T."/>
            <person name="Hug L.A."/>
            <person name="Sharon I."/>
            <person name="Castelle C.J."/>
            <person name="Probst A.J."/>
            <person name="Thomas B.C."/>
            <person name="Singh A."/>
            <person name="Wilkins M.J."/>
            <person name="Karaoz U."/>
            <person name="Brodie E.L."/>
            <person name="Williams K.H."/>
            <person name="Hubbard S.S."/>
            <person name="Banfield J.F."/>
        </authorList>
    </citation>
    <scope>NUCLEOTIDE SEQUENCE [LARGE SCALE GENOMIC DNA]</scope>
</reference>
<evidence type="ECO:0000313" key="2">
    <source>
        <dbReference type="EMBL" id="OGG02723.1"/>
    </source>
</evidence>